<dbReference type="EMBL" id="JBHFQA010000006">
    <property type="protein sequence ID" value="KAL2096831.1"/>
    <property type="molecule type" value="Genomic_DNA"/>
</dbReference>
<accession>A0ABD1KCQ2</accession>
<gene>
    <name evidence="4" type="ORF">ACEWY4_006038</name>
</gene>
<evidence type="ECO:0000259" key="3">
    <source>
        <dbReference type="Pfam" id="PF13837"/>
    </source>
</evidence>
<evidence type="ECO:0000256" key="1">
    <source>
        <dbReference type="SAM" id="Coils"/>
    </source>
</evidence>
<evidence type="ECO:0000313" key="5">
    <source>
        <dbReference type="Proteomes" id="UP001591681"/>
    </source>
</evidence>
<dbReference type="AlphaFoldDB" id="A0ABD1KCQ2"/>
<feature type="coiled-coil region" evidence="1">
    <location>
        <begin position="169"/>
        <end position="199"/>
    </location>
</feature>
<keyword evidence="5" id="KW-1185">Reference proteome</keyword>
<sequence length="240" mass="27245">MATCSVAMETVVSGPTTPPAYRWTDEDTRRLILWRSRNSQLFTGRRNASTDAYSVFLAERGIKGVEAKALKKRWENLVAKYKEHKQPPSGMSTEGGGDTAASWKWYSLMDEAIGARRSITPPVLFASATKKVAVSSPPPVEEDTADSPSTSPIRSTPKRQRVDRMGDILQAIKEQDRQQEEVLAQIEREQRTREASEEARAREAAAREERLIKTMMERDERLLREMEAIRWTGRTGYTLR</sequence>
<name>A0ABD1KCQ2_9TELE</name>
<dbReference type="Proteomes" id="UP001591681">
    <property type="component" value="Unassembled WGS sequence"/>
</dbReference>
<feature type="domain" description="Myb/SANT-like DNA-binding" evidence="3">
    <location>
        <begin position="22"/>
        <end position="111"/>
    </location>
</feature>
<dbReference type="InterPro" id="IPR044822">
    <property type="entry name" value="Myb_DNA-bind_4"/>
</dbReference>
<dbReference type="Pfam" id="PF13837">
    <property type="entry name" value="Myb_DNA-bind_4"/>
    <property type="match status" value="1"/>
</dbReference>
<evidence type="ECO:0000256" key="2">
    <source>
        <dbReference type="SAM" id="MobiDB-lite"/>
    </source>
</evidence>
<organism evidence="4 5">
    <name type="scientific">Coilia grayii</name>
    <name type="common">Gray's grenadier anchovy</name>
    <dbReference type="NCBI Taxonomy" id="363190"/>
    <lineage>
        <taxon>Eukaryota</taxon>
        <taxon>Metazoa</taxon>
        <taxon>Chordata</taxon>
        <taxon>Craniata</taxon>
        <taxon>Vertebrata</taxon>
        <taxon>Euteleostomi</taxon>
        <taxon>Actinopterygii</taxon>
        <taxon>Neopterygii</taxon>
        <taxon>Teleostei</taxon>
        <taxon>Clupei</taxon>
        <taxon>Clupeiformes</taxon>
        <taxon>Clupeoidei</taxon>
        <taxon>Engraulidae</taxon>
        <taxon>Coilinae</taxon>
        <taxon>Coilia</taxon>
    </lineage>
</organism>
<proteinExistence type="predicted"/>
<protein>
    <recommendedName>
        <fullName evidence="3">Myb/SANT-like DNA-binding domain-containing protein</fullName>
    </recommendedName>
</protein>
<comment type="caution">
    <text evidence="4">The sequence shown here is derived from an EMBL/GenBank/DDBJ whole genome shotgun (WGS) entry which is preliminary data.</text>
</comment>
<keyword evidence="1" id="KW-0175">Coiled coil</keyword>
<feature type="region of interest" description="Disordered" evidence="2">
    <location>
        <begin position="131"/>
        <end position="162"/>
    </location>
</feature>
<evidence type="ECO:0000313" key="4">
    <source>
        <dbReference type="EMBL" id="KAL2096831.1"/>
    </source>
</evidence>
<reference evidence="4 5" key="1">
    <citation type="submission" date="2024-09" db="EMBL/GenBank/DDBJ databases">
        <title>A chromosome-level genome assembly of Gray's grenadier anchovy, Coilia grayii.</title>
        <authorList>
            <person name="Fu Z."/>
        </authorList>
    </citation>
    <scope>NUCLEOTIDE SEQUENCE [LARGE SCALE GENOMIC DNA]</scope>
    <source>
        <strain evidence="4">G4</strain>
        <tissue evidence="4">Muscle</tissue>
    </source>
</reference>